<dbReference type="Proteomes" id="UP000708148">
    <property type="component" value="Unassembled WGS sequence"/>
</dbReference>
<evidence type="ECO:0000256" key="2">
    <source>
        <dbReference type="ARBA" id="ARBA00022741"/>
    </source>
</evidence>
<dbReference type="Gene3D" id="1.10.510.10">
    <property type="entry name" value="Transferase(Phosphotransferase) domain 1"/>
    <property type="match status" value="2"/>
</dbReference>
<organism evidence="9 10">
    <name type="scientific">Ostreobium quekettii</name>
    <dbReference type="NCBI Taxonomy" id="121088"/>
    <lineage>
        <taxon>Eukaryota</taxon>
        <taxon>Viridiplantae</taxon>
        <taxon>Chlorophyta</taxon>
        <taxon>core chlorophytes</taxon>
        <taxon>Ulvophyceae</taxon>
        <taxon>TCBD clade</taxon>
        <taxon>Bryopsidales</taxon>
        <taxon>Ostreobineae</taxon>
        <taxon>Ostreobiaceae</taxon>
        <taxon>Ostreobium</taxon>
    </lineage>
</organism>
<feature type="domain" description="Protein kinase" evidence="7">
    <location>
        <begin position="904"/>
        <end position="1160"/>
    </location>
</feature>
<evidence type="ECO:0000256" key="3">
    <source>
        <dbReference type="ARBA" id="ARBA00022777"/>
    </source>
</evidence>
<keyword evidence="5" id="KW-0175">Coiled coil</keyword>
<feature type="chain" id="PRO_5035751730" evidence="6">
    <location>
        <begin position="28"/>
        <end position="1177"/>
    </location>
</feature>
<dbReference type="GO" id="GO:0006508">
    <property type="term" value="P:proteolysis"/>
    <property type="evidence" value="ECO:0007669"/>
    <property type="project" value="InterPro"/>
</dbReference>
<feature type="domain" description="Peptidase S1" evidence="8">
    <location>
        <begin position="1"/>
        <end position="255"/>
    </location>
</feature>
<keyword evidence="3" id="KW-0418">Kinase</keyword>
<proteinExistence type="predicted"/>
<dbReference type="AlphaFoldDB" id="A0A8S1IVP1"/>
<keyword evidence="10" id="KW-1185">Reference proteome</keyword>
<evidence type="ECO:0000313" key="9">
    <source>
        <dbReference type="EMBL" id="CAD7698902.1"/>
    </source>
</evidence>
<keyword evidence="2" id="KW-0547">Nucleotide-binding</keyword>
<sequence length="1177" mass="132789">MPWRGEAPSTALLLVIVLLACSHSSDASIPIEPRCDDFDGWEPAPHVESDFVSILKHGKHMCGGYLLRSFDSPFFVVTSAHCADVAGRHSSVKIHDSEEGQVVRVVKTYIHPNWTLPGDFHFDVALMLLPNMKYNQLGYFYPIQGFPHDHFRVLAVLRLSHQIEQALLCPSCTHHCRDLGMQCSSFGTLGDPAQLRDVVGGPVLSYIDRRSGYPLLLYLQLLGIVSNISSTEDGSSLVKWQSLREIKPWIEDVLSQAEDNTTNTTVQISSIVFSTIVGALGMLIVVKRWSVFARPAPEQAAALHPESQCPKYNQEMLGFLAKQLAKVSNLKPPKGATKSSVKDLKHAQQDGDRLLRKHKGPFDLKAYYTCHEVKELVNKICETLWEVVQDWQKGDAINIQRNMPEPCFEEDRKHLHKLLGYILNMRQKETAKDVLMEWRKMKQEYNDQMKDLKMIDEHEVKVVAERGRGSGSIVYEGLLGSVPVAVKKCRIPDSIEQDIERLAEFMKDVLVHLSVKSFHVAELYAMTKTSCWLVMELADKDLRVFCQERKPMGWPMKLNLLQQASERLYYMHSHDPSLVHSDIKTSNFLVSGNKPIVKIADFGQTREYTNTLKFSVRKAGGTREYKPPEVYEGEVPSLPSDVYSFGIVMYEVVTGRMLYEVKGLGRQRSDAYIINEKLQGEPPCELGVNDCPKEMEELMQECIQLDPRKRPEMQEVCDRLKQMPIACGEKNSVEYLHTIVDSARQQLHYVQYNERILSFLFQQMECVKGLNDLPPGMSSDAWKTLKGALESGERLIEKHTYTFDLHKFYSADELKVLVERLCTSLQDAWGSVDEDGSVPIRAGAPDGYVAEDREFLNTCLRFVLYGEQASEDSADIGDEWHQVRKKHNEQMENLRVVPDNEIELEGAEEIGTGGEGTIYKWCWQGKMVAAKQLHQKVKHLRVERLAQVFTTAALSASMHHGNIASVLAVSASGDTLLMELATENLMTWYRRNRKASWRSKVGVMYQAASGLAHVHGRPETIVHCDVKTTNFLVFGDDSQGDPVVKLCDFGTLTTGATDAKTTLKQQPRTPLYCAPEIDNCQPHTHKSDVFSFGVVLCEVAVQRAPYRGGEGLAAKMKELGEMLCRIPADYPKGLRTVINECLSREPGMRPSMRHVEETLLMVLQDLDSACRCNGSDD</sequence>
<gene>
    <name evidence="9" type="ORF">OSTQU699_LOCUS4261</name>
</gene>
<dbReference type="PROSITE" id="PS50011">
    <property type="entry name" value="PROTEIN_KINASE_DOM"/>
    <property type="match status" value="2"/>
</dbReference>
<evidence type="ECO:0000259" key="7">
    <source>
        <dbReference type="PROSITE" id="PS50011"/>
    </source>
</evidence>
<dbReference type="GO" id="GO:0004252">
    <property type="term" value="F:serine-type endopeptidase activity"/>
    <property type="evidence" value="ECO:0007669"/>
    <property type="project" value="InterPro"/>
</dbReference>
<dbReference type="InterPro" id="IPR009003">
    <property type="entry name" value="Peptidase_S1_PA"/>
</dbReference>
<keyword evidence="4" id="KW-0067">ATP-binding</keyword>
<evidence type="ECO:0000256" key="6">
    <source>
        <dbReference type="SAM" id="SignalP"/>
    </source>
</evidence>
<reference evidence="9" key="1">
    <citation type="submission" date="2020-12" db="EMBL/GenBank/DDBJ databases">
        <authorList>
            <person name="Iha C."/>
        </authorList>
    </citation>
    <scope>NUCLEOTIDE SEQUENCE</scope>
</reference>
<dbReference type="OrthoDB" id="4062651at2759"/>
<feature type="domain" description="Protein kinase" evidence="7">
    <location>
        <begin position="460"/>
        <end position="726"/>
    </location>
</feature>
<dbReference type="PROSITE" id="PS51257">
    <property type="entry name" value="PROKAR_LIPOPROTEIN"/>
    <property type="match status" value="1"/>
</dbReference>
<evidence type="ECO:0000313" key="10">
    <source>
        <dbReference type="Proteomes" id="UP000708148"/>
    </source>
</evidence>
<dbReference type="PANTHER" id="PTHR44329:SF288">
    <property type="entry name" value="MITOGEN-ACTIVATED PROTEIN KINASE KINASE KINASE 20"/>
    <property type="match status" value="1"/>
</dbReference>
<protein>
    <submittedName>
        <fullName evidence="9">Uncharacterized protein</fullName>
    </submittedName>
</protein>
<dbReference type="SUPFAM" id="SSF50494">
    <property type="entry name" value="Trypsin-like serine proteases"/>
    <property type="match status" value="1"/>
</dbReference>
<dbReference type="InterPro" id="IPR000719">
    <property type="entry name" value="Prot_kinase_dom"/>
</dbReference>
<dbReference type="InterPro" id="IPR001254">
    <property type="entry name" value="Trypsin_dom"/>
</dbReference>
<dbReference type="GO" id="GO:0004674">
    <property type="term" value="F:protein serine/threonine kinase activity"/>
    <property type="evidence" value="ECO:0007669"/>
    <property type="project" value="TreeGrafter"/>
</dbReference>
<dbReference type="Gene3D" id="2.40.10.10">
    <property type="entry name" value="Trypsin-like serine proteases"/>
    <property type="match status" value="1"/>
</dbReference>
<dbReference type="PROSITE" id="PS50240">
    <property type="entry name" value="TRYPSIN_DOM"/>
    <property type="match status" value="1"/>
</dbReference>
<dbReference type="InterPro" id="IPR051681">
    <property type="entry name" value="Ser/Thr_Kinases-Pseudokinases"/>
</dbReference>
<dbReference type="GO" id="GO:0005524">
    <property type="term" value="F:ATP binding"/>
    <property type="evidence" value="ECO:0007669"/>
    <property type="project" value="UniProtKB-KW"/>
</dbReference>
<dbReference type="SMART" id="SM00220">
    <property type="entry name" value="S_TKc"/>
    <property type="match status" value="2"/>
</dbReference>
<dbReference type="PANTHER" id="PTHR44329">
    <property type="entry name" value="SERINE/THREONINE-PROTEIN KINASE TNNI3K-RELATED"/>
    <property type="match status" value="1"/>
</dbReference>
<keyword evidence="6" id="KW-0732">Signal</keyword>
<accession>A0A8S1IVP1</accession>
<feature type="signal peptide" evidence="6">
    <location>
        <begin position="1"/>
        <end position="27"/>
    </location>
</feature>
<dbReference type="SUPFAM" id="SSF56112">
    <property type="entry name" value="Protein kinase-like (PK-like)"/>
    <property type="match status" value="2"/>
</dbReference>
<keyword evidence="1" id="KW-0808">Transferase</keyword>
<dbReference type="PROSITE" id="PS00108">
    <property type="entry name" value="PROTEIN_KINASE_ST"/>
    <property type="match status" value="2"/>
</dbReference>
<feature type="coiled-coil region" evidence="5">
    <location>
        <begin position="428"/>
        <end position="455"/>
    </location>
</feature>
<evidence type="ECO:0000259" key="8">
    <source>
        <dbReference type="PROSITE" id="PS50240"/>
    </source>
</evidence>
<comment type="caution">
    <text evidence="9">The sequence shown here is derived from an EMBL/GenBank/DDBJ whole genome shotgun (WGS) entry which is preliminary data.</text>
</comment>
<dbReference type="Pfam" id="PF00069">
    <property type="entry name" value="Pkinase"/>
    <property type="match status" value="2"/>
</dbReference>
<dbReference type="Gene3D" id="3.30.200.20">
    <property type="entry name" value="Phosphorylase Kinase, domain 1"/>
    <property type="match status" value="2"/>
</dbReference>
<dbReference type="Pfam" id="PF00089">
    <property type="entry name" value="Trypsin"/>
    <property type="match status" value="1"/>
</dbReference>
<dbReference type="InterPro" id="IPR011009">
    <property type="entry name" value="Kinase-like_dom_sf"/>
</dbReference>
<dbReference type="EMBL" id="CAJHUC010000910">
    <property type="protein sequence ID" value="CAD7698902.1"/>
    <property type="molecule type" value="Genomic_DNA"/>
</dbReference>
<dbReference type="InterPro" id="IPR043504">
    <property type="entry name" value="Peptidase_S1_PA_chymotrypsin"/>
</dbReference>
<dbReference type="InterPro" id="IPR008271">
    <property type="entry name" value="Ser/Thr_kinase_AS"/>
</dbReference>
<evidence type="ECO:0000256" key="1">
    <source>
        <dbReference type="ARBA" id="ARBA00022679"/>
    </source>
</evidence>
<evidence type="ECO:0000256" key="4">
    <source>
        <dbReference type="ARBA" id="ARBA00022840"/>
    </source>
</evidence>
<evidence type="ECO:0000256" key="5">
    <source>
        <dbReference type="SAM" id="Coils"/>
    </source>
</evidence>
<name>A0A8S1IVP1_9CHLO</name>